<dbReference type="HOGENOM" id="CLU_044315_1_0_4"/>
<dbReference type="Gene3D" id="1.25.40.10">
    <property type="entry name" value="Tetratricopeptide repeat domain"/>
    <property type="match status" value="1"/>
</dbReference>
<dbReference type="eggNOG" id="COG1729">
    <property type="taxonomic scope" value="Bacteria"/>
</dbReference>
<dbReference type="InterPro" id="IPR034706">
    <property type="entry name" value="CpoB"/>
</dbReference>
<keyword evidence="1" id="KW-0175">Coiled coil</keyword>
<dbReference type="EMBL" id="CP003059">
    <property type="protein sequence ID" value="AEP36143.1"/>
    <property type="molecule type" value="Genomic_DNA"/>
</dbReference>
<evidence type="ECO:0000313" key="4">
    <source>
        <dbReference type="Proteomes" id="UP000009284"/>
    </source>
</evidence>
<sequence length="220" mass="24169" precursor="true">MNKSTISKFIISAVALVAISSPAFAEDEQARRAILELRAQLKHSEAMRNELSNQIVRLQEDIRKLRGQVEVLSNSVRKQNISSGGPNDVTAPTQVGDPVEQNAYDTALDLFRQGNYDASATALANFSATYPNSVLVPSALFYEGGSRYATKDFKGSINTLTKMVNTYPNNPQAGDALLVIAGNHYELKNLDEYKNTLNRIIKEYPGTPAADTAKERLNMN</sequence>
<proteinExistence type="inferred from homology"/>
<dbReference type="KEGG" id="tas:TASI_0362"/>
<evidence type="ECO:0000313" key="3">
    <source>
        <dbReference type="EMBL" id="AEP36143.1"/>
    </source>
</evidence>
<dbReference type="Proteomes" id="UP000009284">
    <property type="component" value="Chromosome"/>
</dbReference>
<keyword evidence="1" id="KW-0732">Signal</keyword>
<dbReference type="GO" id="GO:0030288">
    <property type="term" value="C:outer membrane-bounded periplasmic space"/>
    <property type="evidence" value="ECO:0007669"/>
    <property type="project" value="UniProtKB-UniRule"/>
</dbReference>
<feature type="region of interest" description="Disordered" evidence="2">
    <location>
        <begin position="78"/>
        <end position="97"/>
    </location>
</feature>
<feature type="chain" id="PRO_5009991656" description="Cell division coordinator CpoB" evidence="1">
    <location>
        <begin position="26"/>
        <end position="220"/>
    </location>
</feature>
<keyword evidence="1" id="KW-0574">Periplasm</keyword>
<dbReference type="InterPro" id="IPR019734">
    <property type="entry name" value="TPR_rpt"/>
</dbReference>
<dbReference type="InterPro" id="IPR014162">
    <property type="entry name" value="CpoB_C"/>
</dbReference>
<dbReference type="OrthoDB" id="8525418at2"/>
<feature type="signal peptide" evidence="1">
    <location>
        <begin position="1"/>
        <end position="25"/>
    </location>
</feature>
<gene>
    <name evidence="1" type="primary">cpoB</name>
    <name evidence="3" type="ordered locus">TASI_0362</name>
</gene>
<comment type="function">
    <text evidence="1">Mediates coordination of peptidoglycan synthesis and outer membrane constriction during cell division.</text>
</comment>
<keyword evidence="4" id="KW-1185">Reference proteome</keyword>
<dbReference type="HAMAP" id="MF_02066">
    <property type="entry name" value="CpoB"/>
    <property type="match status" value="1"/>
</dbReference>
<reference key="1">
    <citation type="submission" date="2011-09" db="EMBL/GenBank/DDBJ databases">
        <title>Genomic characterization of the Taylorella genus.</title>
        <authorList>
            <person name="Hebert L."/>
            <person name="Moumen B."/>
            <person name="Pons N."/>
            <person name="Duquesne F."/>
            <person name="Breuil M.-F."/>
            <person name="Goux D."/>
            <person name="Batto J.-M."/>
            <person name="Renault P."/>
            <person name="Laugier C."/>
            <person name="Petry S."/>
        </authorList>
    </citation>
    <scope>NUCLEOTIDE SEQUENCE</scope>
    <source>
        <strain>MCE3</strain>
    </source>
</reference>
<evidence type="ECO:0000256" key="1">
    <source>
        <dbReference type="HAMAP-Rule" id="MF_02066"/>
    </source>
</evidence>
<dbReference type="STRING" id="1008459.TASI_0362"/>
<dbReference type="InterPro" id="IPR011990">
    <property type="entry name" value="TPR-like_helical_dom_sf"/>
</dbReference>
<dbReference type="NCBIfam" id="TIGR02795">
    <property type="entry name" value="tol_pal_ybgF"/>
    <property type="match status" value="1"/>
</dbReference>
<dbReference type="GO" id="GO:0043093">
    <property type="term" value="P:FtsZ-dependent cytokinesis"/>
    <property type="evidence" value="ECO:0007669"/>
    <property type="project" value="UniProtKB-UniRule"/>
</dbReference>
<feature type="coiled-coil region" evidence="1">
    <location>
        <begin position="34"/>
        <end position="75"/>
    </location>
</feature>
<name>G4QCL3_TAYAM</name>
<dbReference type="RefSeq" id="WP_014111041.1">
    <property type="nucleotide sequence ID" value="NC_016043.1"/>
</dbReference>
<comment type="subcellular location">
    <subcellularLocation>
        <location evidence="1">Periplasm</location>
    </subcellularLocation>
</comment>
<comment type="similarity">
    <text evidence="1">Belongs to the CpoB family.</text>
</comment>
<keyword evidence="1" id="KW-0132">Cell division</keyword>
<dbReference type="AlphaFoldDB" id="G4QCL3"/>
<reference evidence="3 4" key="2">
    <citation type="journal article" date="2012" name="PLoS ONE">
        <title>Genomic characterization of the taylorella genus.</title>
        <authorList>
            <person name="Hebert L."/>
            <person name="Moumen B."/>
            <person name="Pons N."/>
            <person name="Duquesne F."/>
            <person name="Breuil M.F."/>
            <person name="Goux D."/>
            <person name="Batto J.M."/>
            <person name="Laugier C."/>
            <person name="Renault P."/>
            <person name="Petry S."/>
        </authorList>
    </citation>
    <scope>NUCLEOTIDE SEQUENCE [LARGE SCALE GENOMIC DNA]</scope>
    <source>
        <strain evidence="3 4">MCE3</strain>
    </source>
</reference>
<organism evidence="3 4">
    <name type="scientific">Taylorella asinigenitalis (strain MCE3)</name>
    <dbReference type="NCBI Taxonomy" id="1008459"/>
    <lineage>
        <taxon>Bacteria</taxon>
        <taxon>Pseudomonadati</taxon>
        <taxon>Pseudomonadota</taxon>
        <taxon>Betaproteobacteria</taxon>
        <taxon>Burkholderiales</taxon>
        <taxon>Alcaligenaceae</taxon>
        <taxon>Taylorella</taxon>
    </lineage>
</organism>
<accession>G4QCL3</accession>
<dbReference type="SUPFAM" id="SSF48452">
    <property type="entry name" value="TPR-like"/>
    <property type="match status" value="1"/>
</dbReference>
<dbReference type="Pfam" id="PF13174">
    <property type="entry name" value="TPR_6"/>
    <property type="match status" value="3"/>
</dbReference>
<feature type="compositionally biased region" description="Polar residues" evidence="2">
    <location>
        <begin position="78"/>
        <end position="93"/>
    </location>
</feature>
<protein>
    <recommendedName>
        <fullName evidence="1">Cell division coordinator CpoB</fullName>
    </recommendedName>
</protein>
<keyword evidence="1" id="KW-0131">Cell cycle</keyword>
<evidence type="ECO:0000256" key="2">
    <source>
        <dbReference type="SAM" id="MobiDB-lite"/>
    </source>
</evidence>